<dbReference type="PANTHER" id="PTHR43685">
    <property type="entry name" value="GLYCOSYLTRANSFERASE"/>
    <property type="match status" value="1"/>
</dbReference>
<feature type="domain" description="Glycosyltransferase 2-like" evidence="2">
    <location>
        <begin position="8"/>
        <end position="150"/>
    </location>
</feature>
<name>A0A2D3WCW3_9BACT</name>
<feature type="domain" description="Galactosyltransferase C-terminal" evidence="3">
    <location>
        <begin position="183"/>
        <end position="244"/>
    </location>
</feature>
<dbReference type="SUPFAM" id="SSF53448">
    <property type="entry name" value="Nucleotide-diphospho-sugar transferases"/>
    <property type="match status" value="1"/>
</dbReference>
<dbReference type="AlphaFoldDB" id="A0A2D3WCW3"/>
<sequence length="286" mass="33159">MKYPTSTLIISVYKDTEALNLILECVDQQTVKPTEVIISEDGDNPDMASFILHAKVKFPNLNVIHLTQEDVGWRKNRALNRAVVAAKSNYLIFIDGDCLPYSTFIENHLLLSQENTILAGRRIEFNESLSHEIRRKTIHFHDLTNHYFRNLPTLLKFKTRHLEEMFYINAKNPLSKLLRRKVNFLLGCNWSCYKNDLLKINGFDENFIAPTYGEDTDVAMRLKGIGIEVKSCRYSANLVHLYHKKNFNQEQAHTNYLIHNKSADNKQYVCLNGIKKITVKKFPHSS</sequence>
<proteinExistence type="predicted"/>
<evidence type="ECO:0000313" key="4">
    <source>
        <dbReference type="EMBL" id="DAB39152.1"/>
    </source>
</evidence>
<accession>A0A2D3WCW3</accession>
<evidence type="ECO:0000259" key="3">
    <source>
        <dbReference type="Pfam" id="PF02709"/>
    </source>
</evidence>
<evidence type="ECO:0000259" key="2">
    <source>
        <dbReference type="Pfam" id="PF00535"/>
    </source>
</evidence>
<dbReference type="Pfam" id="PF02709">
    <property type="entry name" value="Glyco_transf_7C"/>
    <property type="match status" value="1"/>
</dbReference>
<dbReference type="PANTHER" id="PTHR43685:SF3">
    <property type="entry name" value="SLR2126 PROTEIN"/>
    <property type="match status" value="1"/>
</dbReference>
<dbReference type="RefSeq" id="WP_294893815.1">
    <property type="nucleotide sequence ID" value="NZ_DLUI01000039.1"/>
</dbReference>
<dbReference type="Pfam" id="PF00535">
    <property type="entry name" value="Glycos_transf_2"/>
    <property type="match status" value="1"/>
</dbReference>
<dbReference type="InterPro" id="IPR029044">
    <property type="entry name" value="Nucleotide-diphossugar_trans"/>
</dbReference>
<organism evidence="4 5">
    <name type="scientific">Sulfuricurvum kujiense</name>
    <dbReference type="NCBI Taxonomy" id="148813"/>
    <lineage>
        <taxon>Bacteria</taxon>
        <taxon>Pseudomonadati</taxon>
        <taxon>Campylobacterota</taxon>
        <taxon>Epsilonproteobacteria</taxon>
        <taxon>Campylobacterales</taxon>
        <taxon>Sulfurimonadaceae</taxon>
        <taxon>Sulfuricurvum</taxon>
    </lineage>
</organism>
<comment type="caution">
    <text evidence="4">The sequence shown here is derived from an EMBL/GenBank/DDBJ whole genome shotgun (WGS) entry which is preliminary data.</text>
</comment>
<dbReference type="EMBL" id="DLUI01000039">
    <property type="protein sequence ID" value="DAB39152.1"/>
    <property type="molecule type" value="Genomic_DNA"/>
</dbReference>
<gene>
    <name evidence="4" type="ORF">CFH83_02280</name>
</gene>
<protein>
    <submittedName>
        <fullName evidence="4">Glycosyl transferase family 2</fullName>
    </submittedName>
</protein>
<reference evidence="4 5" key="1">
    <citation type="journal article" date="2017" name="Front. Microbiol.">
        <title>Comparative Genomic Analysis of the Class Epsilonproteobacteria and Proposed Reclassification to Epsilonbacteraeota (phyl. nov.).</title>
        <authorList>
            <person name="Waite D.W."/>
            <person name="Vanwonterghem I."/>
            <person name="Rinke C."/>
            <person name="Parks D.H."/>
            <person name="Zhang Y."/>
            <person name="Takai K."/>
            <person name="Sievert S.M."/>
            <person name="Simon J."/>
            <person name="Campbell B.J."/>
            <person name="Hanson T.E."/>
            <person name="Woyke T."/>
            <person name="Klotz M.G."/>
            <person name="Hugenholtz P."/>
        </authorList>
    </citation>
    <scope>NUCLEOTIDE SEQUENCE [LARGE SCALE GENOMIC DNA]</scope>
    <source>
        <strain evidence="4">UBA12443</strain>
    </source>
</reference>
<dbReference type="Proteomes" id="UP000228859">
    <property type="component" value="Unassembled WGS sequence"/>
</dbReference>
<keyword evidence="1 4" id="KW-0808">Transferase</keyword>
<dbReference type="InterPro" id="IPR050834">
    <property type="entry name" value="Glycosyltransf_2"/>
</dbReference>
<evidence type="ECO:0000313" key="5">
    <source>
        <dbReference type="Proteomes" id="UP000228859"/>
    </source>
</evidence>
<dbReference type="GO" id="GO:0016740">
    <property type="term" value="F:transferase activity"/>
    <property type="evidence" value="ECO:0007669"/>
    <property type="project" value="UniProtKB-KW"/>
</dbReference>
<dbReference type="InterPro" id="IPR001173">
    <property type="entry name" value="Glyco_trans_2-like"/>
</dbReference>
<dbReference type="Gene3D" id="3.90.550.10">
    <property type="entry name" value="Spore Coat Polysaccharide Biosynthesis Protein SpsA, Chain A"/>
    <property type="match status" value="1"/>
</dbReference>
<evidence type="ECO:0000256" key="1">
    <source>
        <dbReference type="ARBA" id="ARBA00022679"/>
    </source>
</evidence>
<dbReference type="InterPro" id="IPR027791">
    <property type="entry name" value="Galactosyl_T_C"/>
</dbReference>